<dbReference type="AlphaFoldDB" id="A0A4Y2MFI3"/>
<comment type="caution">
    <text evidence="2">The sequence shown here is derived from an EMBL/GenBank/DDBJ whole genome shotgun (WGS) entry which is preliminary data.</text>
</comment>
<evidence type="ECO:0000313" key="2">
    <source>
        <dbReference type="EMBL" id="GBN24416.1"/>
    </source>
</evidence>
<keyword evidence="3" id="KW-1185">Reference proteome</keyword>
<dbReference type="Proteomes" id="UP000499080">
    <property type="component" value="Unassembled WGS sequence"/>
</dbReference>
<proteinExistence type="predicted"/>
<name>A0A4Y2MFI3_ARAVE</name>
<dbReference type="EMBL" id="BGPR01007118">
    <property type="protein sequence ID" value="GBN24416.1"/>
    <property type="molecule type" value="Genomic_DNA"/>
</dbReference>
<protein>
    <submittedName>
        <fullName evidence="2">Uncharacterized protein</fullName>
    </submittedName>
</protein>
<reference evidence="2 3" key="1">
    <citation type="journal article" date="2019" name="Sci. Rep.">
        <title>Orb-weaving spider Araneus ventricosus genome elucidates the spidroin gene catalogue.</title>
        <authorList>
            <person name="Kono N."/>
            <person name="Nakamura H."/>
            <person name="Ohtoshi R."/>
            <person name="Moran D.A.P."/>
            <person name="Shinohara A."/>
            <person name="Yoshida Y."/>
            <person name="Fujiwara M."/>
            <person name="Mori M."/>
            <person name="Tomita M."/>
            <person name="Arakawa K."/>
        </authorList>
    </citation>
    <scope>NUCLEOTIDE SEQUENCE [LARGE SCALE GENOMIC DNA]</scope>
</reference>
<accession>A0A4Y2MFI3</accession>
<feature type="region of interest" description="Disordered" evidence="1">
    <location>
        <begin position="1"/>
        <end position="25"/>
    </location>
</feature>
<evidence type="ECO:0000256" key="1">
    <source>
        <dbReference type="SAM" id="MobiDB-lite"/>
    </source>
</evidence>
<gene>
    <name evidence="2" type="ORF">AVEN_39028_1</name>
</gene>
<dbReference type="OrthoDB" id="8122238at2759"/>
<evidence type="ECO:0000313" key="3">
    <source>
        <dbReference type="Proteomes" id="UP000499080"/>
    </source>
</evidence>
<sequence>MPFTNQRSEHVVLLRPKGKGSSSEENKKIVENALVCRNSAARINRISKVSNGGPIIEAPTSADLQSLKAEIECIPTLQDHFEISKPKDAGLR</sequence>
<organism evidence="2 3">
    <name type="scientific">Araneus ventricosus</name>
    <name type="common">Orbweaver spider</name>
    <name type="synonym">Epeira ventricosa</name>
    <dbReference type="NCBI Taxonomy" id="182803"/>
    <lineage>
        <taxon>Eukaryota</taxon>
        <taxon>Metazoa</taxon>
        <taxon>Ecdysozoa</taxon>
        <taxon>Arthropoda</taxon>
        <taxon>Chelicerata</taxon>
        <taxon>Arachnida</taxon>
        <taxon>Araneae</taxon>
        <taxon>Araneomorphae</taxon>
        <taxon>Entelegynae</taxon>
        <taxon>Araneoidea</taxon>
        <taxon>Araneidae</taxon>
        <taxon>Araneus</taxon>
    </lineage>
</organism>